<evidence type="ECO:0000313" key="2">
    <source>
        <dbReference type="Proteomes" id="UP000782705"/>
    </source>
</evidence>
<name>A0ABQ6Z1L4_9ENTE</name>
<comment type="caution">
    <text evidence="1">The sequence shown here is derived from an EMBL/GenBank/DDBJ whole genome shotgun (WGS) entry which is preliminary data.</text>
</comment>
<sequence length="64" mass="7684">MVDENPYTSLIEQLMTGEIPEIVVERDDFFTFREVWKEHPQRVQIVGEADLNGKIIYRYQPDRK</sequence>
<dbReference type="Proteomes" id="UP000782705">
    <property type="component" value="Unassembled WGS sequence"/>
</dbReference>
<dbReference type="EMBL" id="MAEL01000015">
    <property type="protein sequence ID" value="KAF1305392.1"/>
    <property type="molecule type" value="Genomic_DNA"/>
</dbReference>
<keyword evidence="2" id="KW-1185">Reference proteome</keyword>
<organism evidence="1 2">
    <name type="scientific">Candidatus Enterococcus willemsii</name>
    <dbReference type="NCBI Taxonomy" id="1857215"/>
    <lineage>
        <taxon>Bacteria</taxon>
        <taxon>Bacillati</taxon>
        <taxon>Bacillota</taxon>
        <taxon>Bacilli</taxon>
        <taxon>Lactobacillales</taxon>
        <taxon>Enterococcaceae</taxon>
        <taxon>Enterococcus</taxon>
    </lineage>
</organism>
<gene>
    <name evidence="1" type="ORF">BAU17_02565</name>
</gene>
<dbReference type="RefSeq" id="WP_161901242.1">
    <property type="nucleotide sequence ID" value="NZ_MAEL01000015.1"/>
</dbReference>
<accession>A0ABQ6Z1L4</accession>
<evidence type="ECO:0000313" key="1">
    <source>
        <dbReference type="EMBL" id="KAF1305392.1"/>
    </source>
</evidence>
<reference evidence="1 2" key="1">
    <citation type="submission" date="2016-06" db="EMBL/GenBank/DDBJ databases">
        <title>Four novel species of enterococci isolated from chicken manure.</title>
        <authorList>
            <person name="Van Tyne D."/>
        </authorList>
    </citation>
    <scope>NUCLEOTIDE SEQUENCE [LARGE SCALE GENOMIC DNA]</scope>
    <source>
        <strain evidence="1 2">CU12B</strain>
    </source>
</reference>
<proteinExistence type="predicted"/>
<protein>
    <submittedName>
        <fullName evidence="1">Uncharacterized protein</fullName>
    </submittedName>
</protein>